<accession>A0A061QU76</accession>
<organism evidence="2">
    <name type="scientific">Tetraselmis sp. GSL018</name>
    <dbReference type="NCBI Taxonomy" id="582737"/>
    <lineage>
        <taxon>Eukaryota</taxon>
        <taxon>Viridiplantae</taxon>
        <taxon>Chlorophyta</taxon>
        <taxon>core chlorophytes</taxon>
        <taxon>Chlorodendrophyceae</taxon>
        <taxon>Chlorodendrales</taxon>
        <taxon>Chlorodendraceae</taxon>
        <taxon>Tetraselmis</taxon>
    </lineage>
</organism>
<feature type="region of interest" description="Disordered" evidence="1">
    <location>
        <begin position="120"/>
        <end position="141"/>
    </location>
</feature>
<protein>
    <submittedName>
        <fullName evidence="2">Uncharacterized protein</fullName>
    </submittedName>
</protein>
<dbReference type="AlphaFoldDB" id="A0A061QU76"/>
<proteinExistence type="predicted"/>
<name>A0A061QU76_9CHLO</name>
<sequence>MDSEAYGRAQEWGGYSQSPVPEIEVPDEEVEIGIDSPQDPVRLSCCSEDLFQGLQEQSTTSVQESTEPLSSIHESIAGEFPIGNSAARRARDAEWFKSDPEPELSYSEMLHHGNITGRQANEEAMEENENSSAGTLKRSEDGDASVYSWVGEKPLQEFCTGNKVHHSVEDDLTVANSDIESDNSATYQEPYEEFAAADDTRPVEDKYFNEKCVRDSVKKCGENRVGNEEVTESAIDLKAGQCQLHAEETSAQPLVISTNKSYPDTPTRSNVVSEVSRAQESACFTGNGLYNTKYEEQLERPYHAIRRQISLSGDSSQGNAFQAREADPKVSGKFERFSGKFLMGSASLCQTLPRRSAVRQSRRSRSQAQFTWKGFDRVLRDPENKFRDAAFCRYLDIPNFDERIRDYISRESRIERPRRCRDYPVRAPRKAFCRLLRNRGSLPVQSRRALIRTFLLDAGAGSWIRRCA</sequence>
<evidence type="ECO:0000313" key="2">
    <source>
        <dbReference type="EMBL" id="JAC61896.1"/>
    </source>
</evidence>
<evidence type="ECO:0000256" key="1">
    <source>
        <dbReference type="SAM" id="MobiDB-lite"/>
    </source>
</evidence>
<feature type="region of interest" description="Disordered" evidence="1">
    <location>
        <begin position="1"/>
        <end position="22"/>
    </location>
</feature>
<reference evidence="2" key="1">
    <citation type="submission" date="2014-05" db="EMBL/GenBank/DDBJ databases">
        <title>The transcriptome of the halophilic microalga Tetraselmis sp. GSL018 isolated from the Great Salt Lake, Utah.</title>
        <authorList>
            <person name="Jinkerson R.E."/>
            <person name="D'Adamo S."/>
            <person name="Posewitz M.C."/>
        </authorList>
    </citation>
    <scope>NUCLEOTIDE SEQUENCE</scope>
    <source>
        <strain evidence="2">GSL018</strain>
    </source>
</reference>
<dbReference type="EMBL" id="GBEZ01025157">
    <property type="protein sequence ID" value="JAC61896.1"/>
    <property type="molecule type" value="Transcribed_RNA"/>
</dbReference>
<gene>
    <name evidence="2" type="ORF">TSPGSL018_24856</name>
</gene>